<dbReference type="AlphaFoldDB" id="A0A928ZQN8"/>
<feature type="transmembrane region" description="Helical" evidence="1">
    <location>
        <begin position="66"/>
        <end position="85"/>
    </location>
</feature>
<dbReference type="EMBL" id="JADEXP010000042">
    <property type="protein sequence ID" value="MBE9066430.1"/>
    <property type="molecule type" value="Genomic_DNA"/>
</dbReference>
<dbReference type="RefSeq" id="WP_193992177.1">
    <property type="nucleotide sequence ID" value="NZ_JADEXP010000042.1"/>
</dbReference>
<keyword evidence="3" id="KW-1185">Reference proteome</keyword>
<reference evidence="2" key="1">
    <citation type="submission" date="2020-10" db="EMBL/GenBank/DDBJ databases">
        <authorList>
            <person name="Castelo-Branco R."/>
            <person name="Eusebio N."/>
            <person name="Adriana R."/>
            <person name="Vieira A."/>
            <person name="Brugerolle De Fraissinette N."/>
            <person name="Rezende De Castro R."/>
            <person name="Schneider M.P."/>
            <person name="Vasconcelos V."/>
            <person name="Leao P.N."/>
        </authorList>
    </citation>
    <scope>NUCLEOTIDE SEQUENCE</scope>
    <source>
        <strain evidence="2">LEGE 11479</strain>
    </source>
</reference>
<organism evidence="2 3">
    <name type="scientific">Leptolyngbya cf. ectocarpi LEGE 11479</name>
    <dbReference type="NCBI Taxonomy" id="1828722"/>
    <lineage>
        <taxon>Bacteria</taxon>
        <taxon>Bacillati</taxon>
        <taxon>Cyanobacteriota</taxon>
        <taxon>Cyanophyceae</taxon>
        <taxon>Leptolyngbyales</taxon>
        <taxon>Leptolyngbyaceae</taxon>
        <taxon>Leptolyngbya group</taxon>
        <taxon>Leptolyngbya</taxon>
    </lineage>
</organism>
<evidence type="ECO:0000313" key="3">
    <source>
        <dbReference type="Proteomes" id="UP000615026"/>
    </source>
</evidence>
<evidence type="ECO:0000256" key="1">
    <source>
        <dbReference type="SAM" id="Phobius"/>
    </source>
</evidence>
<keyword evidence="1" id="KW-1133">Transmembrane helix</keyword>
<protein>
    <submittedName>
        <fullName evidence="2">Uncharacterized protein</fullName>
    </submittedName>
</protein>
<feature type="transmembrane region" description="Helical" evidence="1">
    <location>
        <begin position="15"/>
        <end position="33"/>
    </location>
</feature>
<keyword evidence="1" id="KW-0812">Transmembrane</keyword>
<keyword evidence="1" id="KW-0472">Membrane</keyword>
<name>A0A928ZQN8_LEPEC</name>
<feature type="transmembrane region" description="Helical" evidence="1">
    <location>
        <begin position="141"/>
        <end position="164"/>
    </location>
</feature>
<evidence type="ECO:0000313" key="2">
    <source>
        <dbReference type="EMBL" id="MBE9066430.1"/>
    </source>
</evidence>
<feature type="transmembrane region" description="Helical" evidence="1">
    <location>
        <begin position="97"/>
        <end position="120"/>
    </location>
</feature>
<gene>
    <name evidence="2" type="ORF">IQ260_07170</name>
</gene>
<proteinExistence type="predicted"/>
<accession>A0A928ZQN8</accession>
<sequence>MELIGKAWITQDIKLWSALALTVLLMLTILMVASRFHLPLLDRISSPNKARDKIEEMDARQRKAHVWITATLDVALPLSYGYLFAGTALRFFPKYGAYLILPALLAILVDLTEGGIQILALTSVADLLELKKYVTPLKFGLVVLGGTIAIAGLAKGICSNFGFFP</sequence>
<dbReference type="Proteomes" id="UP000615026">
    <property type="component" value="Unassembled WGS sequence"/>
</dbReference>
<comment type="caution">
    <text evidence="2">The sequence shown here is derived from an EMBL/GenBank/DDBJ whole genome shotgun (WGS) entry which is preliminary data.</text>
</comment>